<keyword evidence="4 5" id="KW-0326">Glycosidase</keyword>
<organism evidence="7 8">
    <name type="scientific">Promicromonospora soli</name>
    <dbReference type="NCBI Taxonomy" id="2035533"/>
    <lineage>
        <taxon>Bacteria</taxon>
        <taxon>Bacillati</taxon>
        <taxon>Actinomycetota</taxon>
        <taxon>Actinomycetes</taxon>
        <taxon>Micrococcales</taxon>
        <taxon>Promicromonosporaceae</taxon>
        <taxon>Promicromonospora</taxon>
    </lineage>
</organism>
<dbReference type="CDD" id="cd14792">
    <property type="entry name" value="GH27"/>
    <property type="match status" value="1"/>
</dbReference>
<accession>A0A919KZ55</accession>
<evidence type="ECO:0000256" key="1">
    <source>
        <dbReference type="ARBA" id="ARBA00009743"/>
    </source>
</evidence>
<protein>
    <recommendedName>
        <fullName evidence="5">Alpha-galactosidase</fullName>
        <ecNumber evidence="5">3.2.1.22</ecNumber>
    </recommendedName>
    <alternativeName>
        <fullName evidence="5">Melibiase</fullName>
    </alternativeName>
</protein>
<dbReference type="PANTHER" id="PTHR11452">
    <property type="entry name" value="ALPHA-GALACTOSIDASE/ALPHA-N-ACETYLGALACTOSAMINIDASE"/>
    <property type="match status" value="1"/>
</dbReference>
<comment type="caution">
    <text evidence="7">The sequence shown here is derived from an EMBL/GenBank/DDBJ whole genome shotgun (WGS) entry which is preliminary data.</text>
</comment>
<evidence type="ECO:0000256" key="3">
    <source>
        <dbReference type="ARBA" id="ARBA00022801"/>
    </source>
</evidence>
<comment type="similarity">
    <text evidence="1 5">Belongs to the glycosyl hydrolase 27 family.</text>
</comment>
<reference evidence="7" key="1">
    <citation type="journal article" date="2014" name="Int. J. Syst. Evol. Microbiol.">
        <title>Complete genome sequence of Corynebacterium casei LMG S-19264T (=DSM 44701T), isolated from a smear-ripened cheese.</title>
        <authorList>
            <consortium name="US DOE Joint Genome Institute (JGI-PGF)"/>
            <person name="Walter F."/>
            <person name="Albersmeier A."/>
            <person name="Kalinowski J."/>
            <person name="Ruckert C."/>
        </authorList>
    </citation>
    <scope>NUCLEOTIDE SEQUENCE</scope>
    <source>
        <strain evidence="7">CGMCC 4.7398</strain>
    </source>
</reference>
<dbReference type="GO" id="GO:0004557">
    <property type="term" value="F:alpha-galactosidase activity"/>
    <property type="evidence" value="ECO:0007669"/>
    <property type="project" value="UniProtKB-EC"/>
</dbReference>
<dbReference type="GO" id="GO:0005975">
    <property type="term" value="P:carbohydrate metabolic process"/>
    <property type="evidence" value="ECO:0007669"/>
    <property type="project" value="InterPro"/>
</dbReference>
<name>A0A919KZ55_9MICO</name>
<dbReference type="InterPro" id="IPR013780">
    <property type="entry name" value="Glyco_hydro_b"/>
</dbReference>
<dbReference type="InterPro" id="IPR017853">
    <property type="entry name" value="GH"/>
</dbReference>
<dbReference type="InterPro" id="IPR002241">
    <property type="entry name" value="Glyco_hydro_27"/>
</dbReference>
<dbReference type="InterPro" id="IPR041233">
    <property type="entry name" value="Melibiase_C"/>
</dbReference>
<dbReference type="Proteomes" id="UP000627369">
    <property type="component" value="Unassembled WGS sequence"/>
</dbReference>
<dbReference type="SUPFAM" id="SSF51445">
    <property type="entry name" value="(Trans)glycosidases"/>
    <property type="match status" value="1"/>
</dbReference>
<evidence type="ECO:0000256" key="2">
    <source>
        <dbReference type="ARBA" id="ARBA00022729"/>
    </source>
</evidence>
<reference evidence="7" key="2">
    <citation type="submission" date="2020-09" db="EMBL/GenBank/DDBJ databases">
        <authorList>
            <person name="Sun Q."/>
            <person name="Zhou Y."/>
        </authorList>
    </citation>
    <scope>NUCLEOTIDE SEQUENCE</scope>
    <source>
        <strain evidence="7">CGMCC 4.7398</strain>
    </source>
</reference>
<keyword evidence="5" id="KW-1015">Disulfide bond</keyword>
<feature type="domain" description="Alpha galactosidase C-terminal" evidence="6">
    <location>
        <begin position="349"/>
        <end position="422"/>
    </location>
</feature>
<dbReference type="Pfam" id="PF16499">
    <property type="entry name" value="Melibiase_2"/>
    <property type="match status" value="1"/>
</dbReference>
<dbReference type="PRINTS" id="PR00740">
    <property type="entry name" value="GLHYDRLASE27"/>
</dbReference>
<dbReference type="EMBL" id="BNAS01000006">
    <property type="protein sequence ID" value="GHH77439.1"/>
    <property type="molecule type" value="Genomic_DNA"/>
</dbReference>
<keyword evidence="3 5" id="KW-0378">Hydrolase</keyword>
<evidence type="ECO:0000259" key="6">
    <source>
        <dbReference type="Pfam" id="PF17801"/>
    </source>
</evidence>
<dbReference type="PANTHER" id="PTHR11452:SF42">
    <property type="entry name" value="ALPHA-GALACTOSIDASE"/>
    <property type="match status" value="1"/>
</dbReference>
<dbReference type="Pfam" id="PF17801">
    <property type="entry name" value="Melibiase_C"/>
    <property type="match status" value="1"/>
</dbReference>
<dbReference type="SUPFAM" id="SSF51011">
    <property type="entry name" value="Glycosyl hydrolase domain"/>
    <property type="match status" value="1"/>
</dbReference>
<evidence type="ECO:0000313" key="7">
    <source>
        <dbReference type="EMBL" id="GHH77439.1"/>
    </source>
</evidence>
<evidence type="ECO:0000256" key="4">
    <source>
        <dbReference type="ARBA" id="ARBA00023295"/>
    </source>
</evidence>
<keyword evidence="8" id="KW-1185">Reference proteome</keyword>
<dbReference type="AlphaFoldDB" id="A0A919KZ55"/>
<gene>
    <name evidence="7" type="ORF">GCM10017772_38450</name>
</gene>
<proteinExistence type="inferred from homology"/>
<sequence length="423" mass="47198">MNISSLRKVRAGLPPMGWNSWDCFGSSVTEAEVMANAEFMAEHLKPYGWDTVVIDIQWYEPEAGVHTYQPVSDPVLDQWGRQLPAPGRFPSAADGSFRELADRIHDLGLRFGLHMMRGIPRKAVELDLPVLGGSTTAAKIADRGNVCPWNPDNYGIDHSAPGAQAFYDSQLALFAEWGVDFVKLDDVLYPPTQSVEIAAYSRAIERCGRPIVLSLSPGRALSLAHLDELARHSEMWRISDDLWDRWPQLEEMFQRAARWAPHQRPGAWADADMLPLGRLAVRAHVGQERDSQLTLEEQRTMITLWVMMRSPLMFGGHLPDTLPETLGLLQNADVLALLSSTGSREIVRDGSLVIWRADFPDHEACAVFWLGDDPQEVTVHLADIGSENRGRAHDLWAGDEVPLRDGSVRLTVPAHGTRLLRLS</sequence>
<evidence type="ECO:0000313" key="8">
    <source>
        <dbReference type="Proteomes" id="UP000627369"/>
    </source>
</evidence>
<comment type="catalytic activity">
    <reaction evidence="5">
        <text>Hydrolysis of terminal, non-reducing alpha-D-galactose residues in alpha-D-galactosides, including galactose oligosaccharides, galactomannans and galactolipids.</text>
        <dbReference type="EC" id="3.2.1.22"/>
    </reaction>
</comment>
<dbReference type="EC" id="3.2.1.22" evidence="5"/>
<dbReference type="Gene3D" id="3.20.20.70">
    <property type="entry name" value="Aldolase class I"/>
    <property type="match status" value="1"/>
</dbReference>
<dbReference type="RefSeq" id="WP_229872593.1">
    <property type="nucleotide sequence ID" value="NZ_BNAS01000006.1"/>
</dbReference>
<dbReference type="InterPro" id="IPR013785">
    <property type="entry name" value="Aldolase_TIM"/>
</dbReference>
<evidence type="ECO:0000256" key="5">
    <source>
        <dbReference type="RuleBase" id="RU361168"/>
    </source>
</evidence>
<dbReference type="Gene3D" id="2.60.40.1180">
    <property type="entry name" value="Golgi alpha-mannosidase II"/>
    <property type="match status" value="1"/>
</dbReference>
<keyword evidence="2" id="KW-0732">Signal</keyword>